<dbReference type="GO" id="GO:0003677">
    <property type="term" value="F:DNA binding"/>
    <property type="evidence" value="ECO:0007669"/>
    <property type="project" value="UniProtKB-KW"/>
</dbReference>
<dbReference type="SUPFAM" id="SSF46955">
    <property type="entry name" value="Putative DNA-binding domain"/>
    <property type="match status" value="1"/>
</dbReference>
<dbReference type="Proteomes" id="UP000238655">
    <property type="component" value="Chromosome 1"/>
</dbReference>
<dbReference type="EMBL" id="PQVP01000002">
    <property type="protein sequence ID" value="POZ84261.1"/>
    <property type="molecule type" value="Genomic_DNA"/>
</dbReference>
<sequence length="121" mass="13716">MTMHPSELLFRLRQLPQDAAATIGQLAVAVECLSAQSQQIQPSAPVAFTPDQLITEEELADWIRESLSTLRKWRVSGKGPKFVRKPRRVAYLVRDVQDWLDGQKVSSTAEADARRDQRTKK</sequence>
<dbReference type="AlphaFoldDB" id="A0A2S5DYU3"/>
<accession>A0A2S5DYU3</accession>
<proteinExistence type="predicted"/>
<name>A0A2S5DYU3_9BURK</name>
<gene>
    <name evidence="1" type="ORF">C3743_30160</name>
</gene>
<reference evidence="1 2" key="1">
    <citation type="submission" date="2018-01" db="EMBL/GenBank/DDBJ databases">
        <title>Successful Treatment of Persistent Burkholderia cepacia Bacteremia with Ceftazidime-Avibactam.</title>
        <authorList>
            <person name="Tamma P."/>
            <person name="Fan Y."/>
            <person name="Bergman Y."/>
            <person name="Sick-Samuels A."/>
            <person name="Hsu A."/>
            <person name="Timp W."/>
            <person name="Simner P."/>
        </authorList>
    </citation>
    <scope>NUCLEOTIDE SEQUENCE [LARGE SCALE GENOMIC DNA]</scope>
    <source>
        <strain evidence="1 2">170816</strain>
    </source>
</reference>
<evidence type="ECO:0000313" key="2">
    <source>
        <dbReference type="Proteomes" id="UP000238655"/>
    </source>
</evidence>
<evidence type="ECO:0000313" key="1">
    <source>
        <dbReference type="EMBL" id="POZ84261.1"/>
    </source>
</evidence>
<keyword evidence="1" id="KW-0238">DNA-binding</keyword>
<protein>
    <submittedName>
        <fullName evidence="1">DNA-binding protein</fullName>
    </submittedName>
</protein>
<dbReference type="InterPro" id="IPR009061">
    <property type="entry name" value="DNA-bd_dom_put_sf"/>
</dbReference>
<comment type="caution">
    <text evidence="1">The sequence shown here is derived from an EMBL/GenBank/DDBJ whole genome shotgun (WGS) entry which is preliminary data.</text>
</comment>
<organism evidence="1 2">
    <name type="scientific">Burkholderia contaminans</name>
    <dbReference type="NCBI Taxonomy" id="488447"/>
    <lineage>
        <taxon>Bacteria</taxon>
        <taxon>Pseudomonadati</taxon>
        <taxon>Pseudomonadota</taxon>
        <taxon>Betaproteobacteria</taxon>
        <taxon>Burkholderiales</taxon>
        <taxon>Burkholderiaceae</taxon>
        <taxon>Burkholderia</taxon>
        <taxon>Burkholderia cepacia complex</taxon>
    </lineage>
</organism>